<comment type="similarity">
    <text evidence="2 7">Belongs to the UPF0114 family.</text>
</comment>
<dbReference type="Pfam" id="PF03350">
    <property type="entry name" value="UPF0114"/>
    <property type="match status" value="1"/>
</dbReference>
<protein>
    <recommendedName>
        <fullName evidence="7">UPF0114 protein QL112_003110</fullName>
    </recommendedName>
</protein>
<reference evidence="8 9" key="1">
    <citation type="journal article" date="2023" name="Access Microbiol">
        <title>The genome of a steinernematid-associated Pseudomonas piscis bacterium encodes the biosynthesis of insect toxins.</title>
        <authorList>
            <person name="Awori R.M."/>
            <person name="Hendre P."/>
            <person name="Amugune N.O."/>
        </authorList>
    </citation>
    <scope>NUCLEOTIDE SEQUENCE [LARGE SCALE GENOMIC DNA]</scope>
    <source>
        <strain evidence="8 9">97</strain>
    </source>
</reference>
<evidence type="ECO:0000313" key="8">
    <source>
        <dbReference type="EMBL" id="WNH02735.1"/>
    </source>
</evidence>
<evidence type="ECO:0000256" key="6">
    <source>
        <dbReference type="ARBA" id="ARBA00023136"/>
    </source>
</evidence>
<evidence type="ECO:0000256" key="2">
    <source>
        <dbReference type="ARBA" id="ARBA00005774"/>
    </source>
</evidence>
<dbReference type="HAMAP" id="MF_00143">
    <property type="entry name" value="UPF0114"/>
    <property type="match status" value="1"/>
</dbReference>
<evidence type="ECO:0000256" key="1">
    <source>
        <dbReference type="ARBA" id="ARBA00004651"/>
    </source>
</evidence>
<feature type="transmembrane region" description="Helical" evidence="7">
    <location>
        <begin position="20"/>
        <end position="42"/>
    </location>
</feature>
<dbReference type="RefSeq" id="WP_189758765.1">
    <property type="nucleotide sequence ID" value="NZ_CAWPOC010000230.1"/>
</dbReference>
<keyword evidence="3 7" id="KW-1003">Cell membrane</keyword>
<keyword evidence="5 7" id="KW-1133">Transmembrane helix</keyword>
<sequence length="164" mass="18717">MERFLENTMYASRWLLAPVYFGLSLALFALAVKFFLEIMHILPDILYITESNLILTLLSLIDMALVGGLLVMVMFSGYENFVSSLDIHESKEKLSWLGKMDATSLKNKVAASIVAISSIHLLRVFMDARNVPDNKLMWYVIIHLTFVLSAFVMGYLDKLTRHNH</sequence>
<name>A0ABY9XJI7_9GAMM</name>
<dbReference type="InterPro" id="IPR020761">
    <property type="entry name" value="UPF0114_bac"/>
</dbReference>
<keyword evidence="4 7" id="KW-0812">Transmembrane</keyword>
<comment type="subcellular location">
    <subcellularLocation>
        <location evidence="1 7">Cell membrane</location>
        <topology evidence="1 7">Multi-pass membrane protein</topology>
    </subcellularLocation>
</comment>
<dbReference type="PANTHER" id="PTHR38596">
    <property type="entry name" value="UPF0114 PROTEIN YQHA"/>
    <property type="match status" value="1"/>
</dbReference>
<gene>
    <name evidence="8" type="ORF">QL112_003110</name>
</gene>
<evidence type="ECO:0000256" key="5">
    <source>
        <dbReference type="ARBA" id="ARBA00022989"/>
    </source>
</evidence>
<keyword evidence="9" id="KW-1185">Reference proteome</keyword>
<feature type="transmembrane region" description="Helical" evidence="7">
    <location>
        <begin position="54"/>
        <end position="75"/>
    </location>
</feature>
<dbReference type="Proteomes" id="UP001300348">
    <property type="component" value="Chromosome"/>
</dbReference>
<dbReference type="PANTHER" id="PTHR38596:SF1">
    <property type="entry name" value="UPF0114 PROTEIN YQHA"/>
    <property type="match status" value="1"/>
</dbReference>
<proteinExistence type="inferred from homology"/>
<organism evidence="8 9">
    <name type="scientific">Xenorhabdus griffiniae</name>
    <dbReference type="NCBI Taxonomy" id="351672"/>
    <lineage>
        <taxon>Bacteria</taxon>
        <taxon>Pseudomonadati</taxon>
        <taxon>Pseudomonadota</taxon>
        <taxon>Gammaproteobacteria</taxon>
        <taxon>Enterobacterales</taxon>
        <taxon>Morganellaceae</taxon>
        <taxon>Xenorhabdus</taxon>
    </lineage>
</organism>
<dbReference type="InterPro" id="IPR005134">
    <property type="entry name" value="UPF0114"/>
</dbReference>
<feature type="transmembrane region" description="Helical" evidence="7">
    <location>
        <begin position="109"/>
        <end position="126"/>
    </location>
</feature>
<evidence type="ECO:0000256" key="3">
    <source>
        <dbReference type="ARBA" id="ARBA00022475"/>
    </source>
</evidence>
<keyword evidence="6 7" id="KW-0472">Membrane</keyword>
<evidence type="ECO:0000313" key="9">
    <source>
        <dbReference type="Proteomes" id="UP001300348"/>
    </source>
</evidence>
<evidence type="ECO:0000256" key="4">
    <source>
        <dbReference type="ARBA" id="ARBA00022692"/>
    </source>
</evidence>
<dbReference type="EMBL" id="CP133647">
    <property type="protein sequence ID" value="WNH02735.1"/>
    <property type="molecule type" value="Genomic_DNA"/>
</dbReference>
<dbReference type="GeneID" id="88854513"/>
<evidence type="ECO:0000256" key="7">
    <source>
        <dbReference type="HAMAP-Rule" id="MF_00143"/>
    </source>
</evidence>
<feature type="transmembrane region" description="Helical" evidence="7">
    <location>
        <begin position="138"/>
        <end position="156"/>
    </location>
</feature>
<dbReference type="NCBIfam" id="TIGR00645">
    <property type="entry name" value="HI0507"/>
    <property type="match status" value="1"/>
</dbReference>
<accession>A0ABY9XJI7</accession>